<evidence type="ECO:0000256" key="2">
    <source>
        <dbReference type="PIRSR" id="PIRSR000443-1"/>
    </source>
</evidence>
<feature type="signal peptide" evidence="3">
    <location>
        <begin position="1"/>
        <end position="20"/>
    </location>
</feature>
<dbReference type="AlphaFoldDB" id="A0A1G7LHB1"/>
<evidence type="ECO:0000256" key="3">
    <source>
        <dbReference type="SAM" id="SignalP"/>
    </source>
</evidence>
<keyword evidence="1 5" id="KW-0808">Transferase</keyword>
<dbReference type="Pfam" id="PF00561">
    <property type="entry name" value="Abhydrolase_1"/>
    <property type="match status" value="1"/>
</dbReference>
<feature type="active site" evidence="2">
    <location>
        <position position="336"/>
    </location>
</feature>
<dbReference type="GO" id="GO:0009086">
    <property type="term" value="P:methionine biosynthetic process"/>
    <property type="evidence" value="ECO:0007669"/>
    <property type="project" value="TreeGrafter"/>
</dbReference>
<evidence type="ECO:0000313" key="5">
    <source>
        <dbReference type="EMBL" id="SDF48734.1"/>
    </source>
</evidence>
<dbReference type="RefSeq" id="WP_089830109.1">
    <property type="nucleotide sequence ID" value="NZ_FNBN01000002.1"/>
</dbReference>
<dbReference type="STRING" id="104663.SAMN04488121_10262"/>
<evidence type="ECO:0000256" key="1">
    <source>
        <dbReference type="ARBA" id="ARBA00022679"/>
    </source>
</evidence>
<feature type="chain" id="PRO_5011741242" evidence="3">
    <location>
        <begin position="21"/>
        <end position="358"/>
    </location>
</feature>
<dbReference type="NCBIfam" id="NF005071">
    <property type="entry name" value="PRK06489.1"/>
    <property type="match status" value="1"/>
</dbReference>
<dbReference type="Proteomes" id="UP000199045">
    <property type="component" value="Unassembled WGS sequence"/>
</dbReference>
<dbReference type="PANTHER" id="PTHR32268:SF11">
    <property type="entry name" value="HOMOSERINE O-ACETYLTRANSFERASE"/>
    <property type="match status" value="1"/>
</dbReference>
<gene>
    <name evidence="5" type="ORF">SAMN04488121_10262</name>
</gene>
<organism evidence="5 6">
    <name type="scientific">Chitinophaga filiformis</name>
    <name type="common">Myxococcus filiformis</name>
    <name type="synonym">Flexibacter filiformis</name>
    <dbReference type="NCBI Taxonomy" id="104663"/>
    <lineage>
        <taxon>Bacteria</taxon>
        <taxon>Pseudomonadati</taxon>
        <taxon>Bacteroidota</taxon>
        <taxon>Chitinophagia</taxon>
        <taxon>Chitinophagales</taxon>
        <taxon>Chitinophagaceae</taxon>
        <taxon>Chitinophaga</taxon>
    </lineage>
</organism>
<dbReference type="PIRSF" id="PIRSF000443">
    <property type="entry name" value="Homoser_Ac_trans"/>
    <property type="match status" value="1"/>
</dbReference>
<dbReference type="PANTHER" id="PTHR32268">
    <property type="entry name" value="HOMOSERINE O-ACETYLTRANSFERASE"/>
    <property type="match status" value="1"/>
</dbReference>
<dbReference type="Gene3D" id="3.40.50.1820">
    <property type="entry name" value="alpha/beta hydrolase"/>
    <property type="match status" value="1"/>
</dbReference>
<dbReference type="GO" id="GO:0004414">
    <property type="term" value="F:homoserine O-acetyltransferase activity"/>
    <property type="evidence" value="ECO:0007669"/>
    <property type="project" value="TreeGrafter"/>
</dbReference>
<accession>A0A1G7LHB1</accession>
<dbReference type="GO" id="GO:0009092">
    <property type="term" value="P:homoserine metabolic process"/>
    <property type="evidence" value="ECO:0007669"/>
    <property type="project" value="TreeGrafter"/>
</dbReference>
<feature type="active site" evidence="2">
    <location>
        <position position="302"/>
    </location>
</feature>
<proteinExistence type="predicted"/>
<protein>
    <submittedName>
        <fullName evidence="5">Homoserine O-acetyltransferase</fullName>
    </submittedName>
</protein>
<dbReference type="InterPro" id="IPR008220">
    <property type="entry name" value="HAT_MetX-like"/>
</dbReference>
<evidence type="ECO:0000259" key="4">
    <source>
        <dbReference type="Pfam" id="PF00561"/>
    </source>
</evidence>
<dbReference type="OrthoDB" id="9800754at2"/>
<feature type="domain" description="AB hydrolase-1" evidence="4">
    <location>
        <begin position="69"/>
        <end position="308"/>
    </location>
</feature>
<dbReference type="InterPro" id="IPR000073">
    <property type="entry name" value="AB_hydrolase_1"/>
</dbReference>
<dbReference type="EMBL" id="FNBN01000002">
    <property type="protein sequence ID" value="SDF48734.1"/>
    <property type="molecule type" value="Genomic_DNA"/>
</dbReference>
<reference evidence="5 6" key="1">
    <citation type="submission" date="2016-10" db="EMBL/GenBank/DDBJ databases">
        <authorList>
            <person name="de Groot N.N."/>
        </authorList>
    </citation>
    <scope>NUCLEOTIDE SEQUENCE [LARGE SCALE GENOMIC DNA]</scope>
    <source>
        <strain evidence="5 6">DSM 527</strain>
    </source>
</reference>
<keyword evidence="3" id="KW-0732">Signal</keyword>
<dbReference type="InterPro" id="IPR029058">
    <property type="entry name" value="AB_hydrolase_fold"/>
</dbReference>
<feature type="active site" description="Nucleophile" evidence="2">
    <location>
        <position position="160"/>
    </location>
</feature>
<dbReference type="SUPFAM" id="SSF53474">
    <property type="entry name" value="alpha/beta-Hydrolases"/>
    <property type="match status" value="1"/>
</dbReference>
<name>A0A1G7LHB1_CHIFI</name>
<evidence type="ECO:0000313" key="6">
    <source>
        <dbReference type="Proteomes" id="UP000199045"/>
    </source>
</evidence>
<sequence length="358" mass="39869">MLKKYSSLLLSLFLFAQIKAQSSYPTPVEGTYTVENYIFENGKKLPLMNLHYYTIGTPRKGKDGKVMNAVLIMHGTTASAAGFMGKQFAGQLFGPGQLLDASKYFIILPDAIGHGKSSRPSDSLHMHFPAYTYNDMVTAEYILLTKHLGVDHLRLVMGTSMGAMHTWIWGYAYPNFMDAMMPLACQPAPIVGRNRMMRKMAIDLIKMDPAWQNGEYKSQPTMGLTGALSSFFFMNSSPLQLQLSAPTRETADSLVVRMRRASLASLDANDVIYALEASRYYNPSPYLSKIKAPVFAINSADDEINPAELGVMEREIKKVKNGRYILLPITDKTVGHGTNSLPAVWGHYLKELLEISEK</sequence>